<dbReference type="eggNOG" id="COG2064">
    <property type="taxonomic scope" value="Bacteria"/>
</dbReference>
<organism evidence="8 9">
    <name type="scientific">Candidatus Neomicrothrix parvicella RN1</name>
    <dbReference type="NCBI Taxonomy" id="1229780"/>
    <lineage>
        <taxon>Bacteria</taxon>
        <taxon>Bacillati</taxon>
        <taxon>Actinomycetota</taxon>
        <taxon>Acidimicrobiia</taxon>
        <taxon>Acidimicrobiales</taxon>
        <taxon>Microthrixaceae</taxon>
        <taxon>Candidatus Neomicrothrix</taxon>
    </lineage>
</organism>
<evidence type="ECO:0000256" key="5">
    <source>
        <dbReference type="ARBA" id="ARBA00023136"/>
    </source>
</evidence>
<sequence>MTRTIALAFVGLFAGSVLVIASFPRLNPAPLHHRLRPYLPGAPARRVATLNGIQALVAPLAKTWGDSLARLVGLDEDIGDRLLRLHRNDEPTAFRVRQLMWGLLALVGGTLLAAALGLQWGLTIFVMVAAPLLTFLVIEQRLARADQQRRTRVLHELPVVAEQLAMHLSAGYSLSASVSRLGRRSRGACAQDLRVVSRRIRGGTSELSALREWAQLAKVDAVSRLVGVLALNQEAGDLGALIGLEARSIRREVHRELMETIERREQMVWVPVTVATLIPGVIFLVVPFVHALNQFTG</sequence>
<dbReference type="STRING" id="1229780.BN381_80285"/>
<gene>
    <name evidence="8" type="ORF">BN381_80285</name>
</gene>
<keyword evidence="5 6" id="KW-0472">Membrane</keyword>
<evidence type="ECO:0000313" key="9">
    <source>
        <dbReference type="Proteomes" id="UP000018291"/>
    </source>
</evidence>
<reference evidence="8 9" key="1">
    <citation type="journal article" date="2013" name="ISME J.">
        <title>Metabolic model for the filamentous 'Candidatus Microthrix parvicella' based on genomic and metagenomic analyses.</title>
        <authorList>
            <person name="Jon McIlroy S."/>
            <person name="Kristiansen R."/>
            <person name="Albertsen M."/>
            <person name="Michael Karst S."/>
            <person name="Rossetti S."/>
            <person name="Lund Nielsen J."/>
            <person name="Tandoi V."/>
            <person name="James Seviour R."/>
            <person name="Nielsen P.H."/>
        </authorList>
    </citation>
    <scope>NUCLEOTIDE SEQUENCE [LARGE SCALE GENOMIC DNA]</scope>
    <source>
        <strain evidence="8 9">RN1</strain>
    </source>
</reference>
<name>R4Z4Y2_9ACTN</name>
<evidence type="ECO:0000259" key="7">
    <source>
        <dbReference type="Pfam" id="PF00482"/>
    </source>
</evidence>
<feature type="transmembrane region" description="Helical" evidence="6">
    <location>
        <begin position="124"/>
        <end position="142"/>
    </location>
</feature>
<dbReference type="EMBL" id="CANL01000078">
    <property type="protein sequence ID" value="CCM65755.1"/>
    <property type="molecule type" value="Genomic_DNA"/>
</dbReference>
<feature type="domain" description="Type II secretion system protein GspF" evidence="7">
    <location>
        <begin position="161"/>
        <end position="285"/>
    </location>
</feature>
<dbReference type="PANTHER" id="PTHR35007">
    <property type="entry name" value="INTEGRAL MEMBRANE PROTEIN-RELATED"/>
    <property type="match status" value="1"/>
</dbReference>
<dbReference type="Proteomes" id="UP000018291">
    <property type="component" value="Unassembled WGS sequence"/>
</dbReference>
<keyword evidence="3 6" id="KW-0812">Transmembrane</keyword>
<keyword evidence="9" id="KW-1185">Reference proteome</keyword>
<feature type="transmembrane region" description="Helical" evidence="6">
    <location>
        <begin position="268"/>
        <end position="289"/>
    </location>
</feature>
<evidence type="ECO:0000256" key="3">
    <source>
        <dbReference type="ARBA" id="ARBA00022692"/>
    </source>
</evidence>
<dbReference type="OrthoDB" id="5185234at2"/>
<feature type="transmembrane region" description="Helical" evidence="6">
    <location>
        <begin position="6"/>
        <end position="26"/>
    </location>
</feature>
<evidence type="ECO:0000256" key="1">
    <source>
        <dbReference type="ARBA" id="ARBA00004651"/>
    </source>
</evidence>
<evidence type="ECO:0000256" key="6">
    <source>
        <dbReference type="SAM" id="Phobius"/>
    </source>
</evidence>
<proteinExistence type="predicted"/>
<evidence type="ECO:0000256" key="4">
    <source>
        <dbReference type="ARBA" id="ARBA00022989"/>
    </source>
</evidence>
<keyword evidence="2" id="KW-1003">Cell membrane</keyword>
<comment type="subcellular location">
    <subcellularLocation>
        <location evidence="1">Cell membrane</location>
        <topology evidence="1">Multi-pass membrane protein</topology>
    </subcellularLocation>
</comment>
<dbReference type="GO" id="GO:0005886">
    <property type="term" value="C:plasma membrane"/>
    <property type="evidence" value="ECO:0007669"/>
    <property type="project" value="UniProtKB-SubCell"/>
</dbReference>
<dbReference type="InterPro" id="IPR018076">
    <property type="entry name" value="T2SS_GspF_dom"/>
</dbReference>
<keyword evidence="4 6" id="KW-1133">Transmembrane helix</keyword>
<protein>
    <recommendedName>
        <fullName evidence="7">Type II secretion system protein GspF domain-containing protein</fullName>
    </recommendedName>
</protein>
<evidence type="ECO:0000256" key="2">
    <source>
        <dbReference type="ARBA" id="ARBA00022475"/>
    </source>
</evidence>
<dbReference type="PANTHER" id="PTHR35007:SF3">
    <property type="entry name" value="POSSIBLE CONSERVED ALANINE RICH MEMBRANE PROTEIN"/>
    <property type="match status" value="1"/>
</dbReference>
<dbReference type="RefSeq" id="WP_012230783.1">
    <property type="nucleotide sequence ID" value="NZ_HG422565.1"/>
</dbReference>
<dbReference type="HOGENOM" id="CLU_935912_0_0_11"/>
<dbReference type="AlphaFoldDB" id="R4Z4Y2"/>
<feature type="transmembrane region" description="Helical" evidence="6">
    <location>
        <begin position="99"/>
        <end position="118"/>
    </location>
</feature>
<evidence type="ECO:0000313" key="8">
    <source>
        <dbReference type="EMBL" id="CCM65755.1"/>
    </source>
</evidence>
<dbReference type="Pfam" id="PF00482">
    <property type="entry name" value="T2SSF"/>
    <property type="match status" value="1"/>
</dbReference>
<comment type="caution">
    <text evidence="8">The sequence shown here is derived from an EMBL/GenBank/DDBJ whole genome shotgun (WGS) entry which is preliminary data.</text>
</comment>
<accession>R4Z4Y2</accession>